<dbReference type="Gene3D" id="3.90.550.10">
    <property type="entry name" value="Spore Coat Polysaccharide Biosynthesis Protein SpsA, Chain A"/>
    <property type="match status" value="1"/>
</dbReference>
<evidence type="ECO:0008006" key="3">
    <source>
        <dbReference type="Google" id="ProtNLM"/>
    </source>
</evidence>
<dbReference type="Proteomes" id="UP000422108">
    <property type="component" value="Chromosome"/>
</dbReference>
<keyword evidence="2" id="KW-1185">Reference proteome</keyword>
<dbReference type="SUPFAM" id="SSF53448">
    <property type="entry name" value="Nucleotide-diphospho-sugar transferases"/>
    <property type="match status" value="1"/>
</dbReference>
<sequence length="340" mass="38980">MKIAYMTINSANYIPRAMVLLDSIRKNGSKCDLHMVLAENDETCNRVTPIDGITLHRASSLEIPTLFDMSFYYNITEFNTALKPFAILKLMQLGYDAVIYFDPDIEIFSDTIELEEMTALHDLLLTPHITKPRKEDGFFPPVRLCIHAGQFNLGFIAIRPTLQATEFLHWWADKLVEGCIMEPDYSYFVDQLWASAGPSFVDDTKIVRSDAWNMAYWNIGQRKLWCREKQWMTDDGPLLFFHFSGYDLEDPHRLSYFTERHANVPPNSELGSLLAGYRGTVAAKTILYPYGNIPYSAGKYRDGSIISPVARRRYLQMTPSERVTLGDPFVRPDKLETATN</sequence>
<dbReference type="RefSeq" id="WP_155309664.1">
    <property type="nucleotide sequence ID" value="NZ_AP021879.1"/>
</dbReference>
<reference evidence="1 2" key="1">
    <citation type="submission" date="2019-11" db="EMBL/GenBank/DDBJ databases">
        <title>Comparative genomics of hydrocarbon-degrading Desulfosarcina strains.</title>
        <authorList>
            <person name="Watanabe M."/>
            <person name="Kojima H."/>
            <person name="Fukui M."/>
        </authorList>
    </citation>
    <scope>NUCLEOTIDE SEQUENCE [LARGE SCALE GENOMIC DNA]</scope>
    <source>
        <strain evidence="2">oXyS1</strain>
    </source>
</reference>
<gene>
    <name evidence="1" type="ORF">DSCOOX_15200</name>
</gene>
<dbReference type="InterPro" id="IPR029044">
    <property type="entry name" value="Nucleotide-diphossugar_trans"/>
</dbReference>
<proteinExistence type="predicted"/>
<dbReference type="EMBL" id="AP021879">
    <property type="protein sequence ID" value="BBO88340.1"/>
    <property type="molecule type" value="Genomic_DNA"/>
</dbReference>
<protein>
    <recommendedName>
        <fullName evidence="3">Glycosyl transferase</fullName>
    </recommendedName>
</protein>
<dbReference type="AlphaFoldDB" id="A0A5K8A8F6"/>
<evidence type="ECO:0000313" key="1">
    <source>
        <dbReference type="EMBL" id="BBO88340.1"/>
    </source>
</evidence>
<accession>A0A5K8A8F6</accession>
<organism evidence="1 2">
    <name type="scientific">Desulfosarcina ovata subsp. ovata</name>
    <dbReference type="NCBI Taxonomy" id="2752305"/>
    <lineage>
        <taxon>Bacteria</taxon>
        <taxon>Pseudomonadati</taxon>
        <taxon>Thermodesulfobacteriota</taxon>
        <taxon>Desulfobacteria</taxon>
        <taxon>Desulfobacterales</taxon>
        <taxon>Desulfosarcinaceae</taxon>
        <taxon>Desulfosarcina</taxon>
    </lineage>
</organism>
<evidence type="ECO:0000313" key="2">
    <source>
        <dbReference type="Proteomes" id="UP000422108"/>
    </source>
</evidence>
<name>A0A5K8A8F6_9BACT</name>